<dbReference type="PANTHER" id="PTHR43982">
    <property type="entry name" value="UBIQUITIN CARBOXYL-TERMINAL HYDROLASE"/>
    <property type="match status" value="1"/>
</dbReference>
<name>A0A1E4TJN9_9ASCO</name>
<dbReference type="CDD" id="cd02657">
    <property type="entry name" value="Peptidase_C19A"/>
    <property type="match status" value="1"/>
</dbReference>
<dbReference type="Pfam" id="PF00240">
    <property type="entry name" value="ubiquitin"/>
    <property type="match status" value="1"/>
</dbReference>
<evidence type="ECO:0000259" key="8">
    <source>
        <dbReference type="PROSITE" id="PS50053"/>
    </source>
</evidence>
<evidence type="ECO:0000256" key="4">
    <source>
        <dbReference type="ARBA" id="ARBA00022801"/>
    </source>
</evidence>
<evidence type="ECO:0000256" key="5">
    <source>
        <dbReference type="ARBA" id="ARBA00022807"/>
    </source>
</evidence>
<dbReference type="InterPro" id="IPR028889">
    <property type="entry name" value="USP"/>
</dbReference>
<dbReference type="PROSITE" id="PS00972">
    <property type="entry name" value="USP_1"/>
    <property type="match status" value="1"/>
</dbReference>
<evidence type="ECO:0000256" key="3">
    <source>
        <dbReference type="ARBA" id="ARBA00022786"/>
    </source>
</evidence>
<dbReference type="EC" id="3.4.19.12" evidence="6"/>
<dbReference type="InterPro" id="IPR029071">
    <property type="entry name" value="Ubiquitin-like_domsf"/>
</dbReference>
<keyword evidence="5 6" id="KW-0788">Thiol protease</keyword>
<dbReference type="SUPFAM" id="SSF54236">
    <property type="entry name" value="Ubiquitin-like"/>
    <property type="match status" value="1"/>
</dbReference>
<protein>
    <recommendedName>
        <fullName evidence="6">Ubiquitin carboxyl-terminal hydrolase</fullName>
        <ecNumber evidence="6">3.4.19.12</ecNumber>
    </recommendedName>
</protein>
<dbReference type="InterPro" id="IPR000626">
    <property type="entry name" value="Ubiquitin-like_dom"/>
</dbReference>
<evidence type="ECO:0000259" key="9">
    <source>
        <dbReference type="PROSITE" id="PS50235"/>
    </source>
</evidence>
<evidence type="ECO:0000256" key="6">
    <source>
        <dbReference type="RuleBase" id="RU366025"/>
    </source>
</evidence>
<evidence type="ECO:0000256" key="1">
    <source>
        <dbReference type="ARBA" id="ARBA00000707"/>
    </source>
</evidence>
<gene>
    <name evidence="10" type="ORF">CANCADRAFT_513</name>
</gene>
<dbReference type="Gene3D" id="3.90.70.10">
    <property type="entry name" value="Cysteine proteinases"/>
    <property type="match status" value="1"/>
</dbReference>
<keyword evidence="3 6" id="KW-0833">Ubl conjugation pathway</keyword>
<dbReference type="Proteomes" id="UP000095023">
    <property type="component" value="Unassembled WGS sequence"/>
</dbReference>
<proteinExistence type="inferred from homology"/>
<dbReference type="GO" id="GO:0043161">
    <property type="term" value="P:proteasome-mediated ubiquitin-dependent protein catabolic process"/>
    <property type="evidence" value="ECO:0007669"/>
    <property type="project" value="InterPro"/>
</dbReference>
<evidence type="ECO:0000256" key="7">
    <source>
        <dbReference type="SAM" id="MobiDB-lite"/>
    </source>
</evidence>
<comment type="catalytic activity">
    <reaction evidence="1 6">
        <text>Thiol-dependent hydrolysis of ester, thioester, amide, peptide and isopeptide bonds formed by the C-terminal Gly of ubiquitin (a 76-residue protein attached to proteins as an intracellular targeting signal).</text>
        <dbReference type="EC" id="3.4.19.12"/>
    </reaction>
</comment>
<dbReference type="OrthoDB" id="333239at2759"/>
<comment type="similarity">
    <text evidence="6">Belongs to the peptidase C19 family.</text>
</comment>
<keyword evidence="11" id="KW-1185">Reference proteome</keyword>
<dbReference type="CDD" id="cd16104">
    <property type="entry name" value="Ubl_USP14_like"/>
    <property type="match status" value="1"/>
</dbReference>
<dbReference type="Pfam" id="PF00443">
    <property type="entry name" value="UCH"/>
    <property type="match status" value="1"/>
</dbReference>
<feature type="domain" description="USP" evidence="9">
    <location>
        <begin position="103"/>
        <end position="468"/>
    </location>
</feature>
<dbReference type="InterPro" id="IPR018200">
    <property type="entry name" value="USP_CS"/>
</dbReference>
<keyword evidence="4 6" id="KW-0378">Hydrolase</keyword>
<dbReference type="GO" id="GO:0070628">
    <property type="term" value="F:proteasome binding"/>
    <property type="evidence" value="ECO:0007669"/>
    <property type="project" value="TreeGrafter"/>
</dbReference>
<organism evidence="10 11">
    <name type="scientific">Tortispora caseinolytica NRRL Y-17796</name>
    <dbReference type="NCBI Taxonomy" id="767744"/>
    <lineage>
        <taxon>Eukaryota</taxon>
        <taxon>Fungi</taxon>
        <taxon>Dikarya</taxon>
        <taxon>Ascomycota</taxon>
        <taxon>Saccharomycotina</taxon>
        <taxon>Trigonopsidomycetes</taxon>
        <taxon>Trigonopsidales</taxon>
        <taxon>Trigonopsidaceae</taxon>
        <taxon>Tortispora</taxon>
    </lineage>
</organism>
<keyword evidence="2 6" id="KW-0645">Protease</keyword>
<dbReference type="GO" id="GO:0061136">
    <property type="term" value="P:regulation of proteasomal protein catabolic process"/>
    <property type="evidence" value="ECO:0007669"/>
    <property type="project" value="TreeGrafter"/>
</dbReference>
<dbReference type="InterPro" id="IPR038765">
    <property type="entry name" value="Papain-like_cys_pep_sf"/>
</dbReference>
<sequence length="471" mass="52961">MSVPVVVKHSGKSYNVDVDPTASVLDFKAQLYSLTNVAPERQKLLSKGTIIKDDTDLSSLKLSPGHQFLLLGSVSQIKEPPKPKFVEDLPPDQAADAVASSPPGLVNLGNTCYFNSSLQLMKQVPELQQALESYSGSSRFVATMRDTFKQLSKSSKPIMPLLFLRALQNAFPQFLELDQNGRPRQQDAEEAFSQIMNELSSQQGDLNKIVTSTLSGTLSTTLVCDDNPEEEPVISQEQFLKMPCHITINTNFLLDGLKASLTESITKYSQTLQRDATYTLTKRVSRLPKYLFVYFVRFYWRRDTQRKSKILRKVTFPMELDVTELCTDELQEKLTPVRALMHDLRRQIEQDERLAKRAKNNSSTDPTPVESDAVKELRKKVEEATAEDLQKDPDSNPTGMYELSAVLTHQGSSADSGHYQCFARQKPGSEKWWRFNDDKVTEVDSGRIETLSGGGESDSALILLYQSSHLY</sequence>
<evidence type="ECO:0000313" key="11">
    <source>
        <dbReference type="Proteomes" id="UP000095023"/>
    </source>
</evidence>
<accession>A0A1E4TJN9</accession>
<reference evidence="11" key="1">
    <citation type="submission" date="2016-02" db="EMBL/GenBank/DDBJ databases">
        <title>Comparative genomics of biotechnologically important yeasts.</title>
        <authorList>
            <consortium name="DOE Joint Genome Institute"/>
            <person name="Riley R."/>
            <person name="Haridas S."/>
            <person name="Wolfe K.H."/>
            <person name="Lopes M.R."/>
            <person name="Hittinger C.T."/>
            <person name="Goker M."/>
            <person name="Salamov A."/>
            <person name="Wisecaver J."/>
            <person name="Long T.M."/>
            <person name="Aerts A.L."/>
            <person name="Barry K."/>
            <person name="Choi C."/>
            <person name="Clum A."/>
            <person name="Coughlan A.Y."/>
            <person name="Deshpande S."/>
            <person name="Douglass A.P."/>
            <person name="Hanson S.J."/>
            <person name="Klenk H.-P."/>
            <person name="Labutti K."/>
            <person name="Lapidus A."/>
            <person name="Lindquist E."/>
            <person name="Lipzen A."/>
            <person name="Meier-Kolthoff J.P."/>
            <person name="Ohm R.A."/>
            <person name="Otillar R.P."/>
            <person name="Pangilinan J."/>
            <person name="Peng Y."/>
            <person name="Rokas A."/>
            <person name="Rosa C.A."/>
            <person name="Scheuner C."/>
            <person name="Sibirny A.A."/>
            <person name="Slot J.C."/>
            <person name="Stielow J.B."/>
            <person name="Sun H."/>
            <person name="Kurtzman C.P."/>
            <person name="Blackwell M."/>
            <person name="Jeffries T.W."/>
            <person name="Grigoriev I.V."/>
        </authorList>
    </citation>
    <scope>NUCLEOTIDE SEQUENCE [LARGE SCALE GENOMIC DNA]</scope>
    <source>
        <strain evidence="11">NRRL Y-17796</strain>
    </source>
</reference>
<dbReference type="PROSITE" id="PS00973">
    <property type="entry name" value="USP_2"/>
    <property type="match status" value="1"/>
</dbReference>
<dbReference type="InterPro" id="IPR001394">
    <property type="entry name" value="Peptidase_C19_UCH"/>
</dbReference>
<dbReference type="AlphaFoldDB" id="A0A1E4TJN9"/>
<dbReference type="SUPFAM" id="SSF54001">
    <property type="entry name" value="Cysteine proteinases"/>
    <property type="match status" value="1"/>
</dbReference>
<feature type="region of interest" description="Disordered" evidence="7">
    <location>
        <begin position="355"/>
        <end position="377"/>
    </location>
</feature>
<dbReference type="InterPro" id="IPR044635">
    <property type="entry name" value="UBP14-like"/>
</dbReference>
<dbReference type="EMBL" id="KV453841">
    <property type="protein sequence ID" value="ODV91927.1"/>
    <property type="molecule type" value="Genomic_DNA"/>
</dbReference>
<evidence type="ECO:0000256" key="2">
    <source>
        <dbReference type="ARBA" id="ARBA00022670"/>
    </source>
</evidence>
<dbReference type="GO" id="GO:0004843">
    <property type="term" value="F:cysteine-type deubiquitinase activity"/>
    <property type="evidence" value="ECO:0007669"/>
    <property type="project" value="UniProtKB-UniRule"/>
</dbReference>
<dbReference type="PROSITE" id="PS50235">
    <property type="entry name" value="USP_3"/>
    <property type="match status" value="1"/>
</dbReference>
<dbReference type="Gene3D" id="3.10.20.90">
    <property type="entry name" value="Phosphatidylinositol 3-kinase Catalytic Subunit, Chain A, domain 1"/>
    <property type="match status" value="1"/>
</dbReference>
<dbReference type="GO" id="GO:0016579">
    <property type="term" value="P:protein deubiquitination"/>
    <property type="evidence" value="ECO:0007669"/>
    <property type="project" value="InterPro"/>
</dbReference>
<dbReference type="SMART" id="SM00213">
    <property type="entry name" value="UBQ"/>
    <property type="match status" value="1"/>
</dbReference>
<feature type="domain" description="Ubiquitin-like" evidence="8">
    <location>
        <begin position="1"/>
        <end position="71"/>
    </location>
</feature>
<dbReference type="PROSITE" id="PS50053">
    <property type="entry name" value="UBIQUITIN_2"/>
    <property type="match status" value="1"/>
</dbReference>
<dbReference type="PANTHER" id="PTHR43982:SF1">
    <property type="entry name" value="UBIQUITIN CARBOXYL-TERMINAL HYDROLASE 14"/>
    <property type="match status" value="1"/>
</dbReference>
<evidence type="ECO:0000313" key="10">
    <source>
        <dbReference type="EMBL" id="ODV91927.1"/>
    </source>
</evidence>